<dbReference type="Proteomes" id="UP000824533">
    <property type="component" value="Linkage Group LG09"/>
</dbReference>
<evidence type="ECO:0000313" key="2">
    <source>
        <dbReference type="Proteomes" id="UP000824533"/>
    </source>
</evidence>
<evidence type="ECO:0000313" key="1">
    <source>
        <dbReference type="EMBL" id="KAJ0178823.1"/>
    </source>
</evidence>
<dbReference type="EMBL" id="CM034395">
    <property type="protein sequence ID" value="KAJ0178823.1"/>
    <property type="molecule type" value="Genomic_DNA"/>
</dbReference>
<comment type="caution">
    <text evidence="1">The sequence shown here is derived from an EMBL/GenBank/DDBJ whole genome shotgun (WGS) entry which is preliminary data.</text>
</comment>
<organism evidence="1 2">
    <name type="scientific">Dendrolimus kikuchii</name>
    <dbReference type="NCBI Taxonomy" id="765133"/>
    <lineage>
        <taxon>Eukaryota</taxon>
        <taxon>Metazoa</taxon>
        <taxon>Ecdysozoa</taxon>
        <taxon>Arthropoda</taxon>
        <taxon>Hexapoda</taxon>
        <taxon>Insecta</taxon>
        <taxon>Pterygota</taxon>
        <taxon>Neoptera</taxon>
        <taxon>Endopterygota</taxon>
        <taxon>Lepidoptera</taxon>
        <taxon>Glossata</taxon>
        <taxon>Ditrysia</taxon>
        <taxon>Bombycoidea</taxon>
        <taxon>Lasiocampidae</taxon>
        <taxon>Dendrolimus</taxon>
    </lineage>
</organism>
<accession>A0ACC1D4H1</accession>
<sequence length="320" mass="36526">MNLGNSSLIRSVILIFCFGYVQNRRKIKTNNTNLISDPNSDIYLDSLQLLAKYGYNPQRHSVVTGDGYVVDLYRIPRNGPPVLLVHGIADSSDSWLVLGPENSLAYQLADLGYDVWLYNTRGNKYSKAHVRNIPANKYWNFTYEEMGTQDLPAVIDYILSVRSLGKLYYVGFSQGTTIFFIMCSLRPEYNDKVKHAVMLAPIALINNIKYPFIDILTKNLHLLVPLFNNLGIYDVYANNHLLNLYHAKVCRDGVPEKVHLVENVEFIRRKLPNVAGYIVFNKSLDFTHLEFIYGSRAKKFVNNPVVNIINNDYYAGLEAV</sequence>
<gene>
    <name evidence="1" type="ORF">K1T71_005598</name>
</gene>
<name>A0ACC1D4H1_9NEOP</name>
<keyword evidence="2" id="KW-1185">Reference proteome</keyword>
<reference evidence="1 2" key="1">
    <citation type="journal article" date="2021" name="Front. Genet.">
        <title>Chromosome-Level Genome Assembly Reveals Significant Gene Expansion in the Toll and IMD Signaling Pathways of Dendrolimus kikuchii.</title>
        <authorList>
            <person name="Zhou J."/>
            <person name="Wu P."/>
            <person name="Xiong Z."/>
            <person name="Liu N."/>
            <person name="Zhao N."/>
            <person name="Ji M."/>
            <person name="Qiu Y."/>
            <person name="Yang B."/>
        </authorList>
    </citation>
    <scope>NUCLEOTIDE SEQUENCE [LARGE SCALE GENOMIC DNA]</scope>
    <source>
        <strain evidence="1">Ann1</strain>
    </source>
</reference>
<proteinExistence type="predicted"/>
<protein>
    <submittedName>
        <fullName evidence="1">Uncharacterized protein</fullName>
    </submittedName>
</protein>